<name>A0AAD8Y0C2_9STRA</name>
<dbReference type="AlphaFoldDB" id="A0AAD8Y0C2"/>
<protein>
    <submittedName>
        <fullName evidence="2">Uncharacterized protein</fullName>
    </submittedName>
</protein>
<organism evidence="2 3">
    <name type="scientific">Skeletonema marinoi</name>
    <dbReference type="NCBI Taxonomy" id="267567"/>
    <lineage>
        <taxon>Eukaryota</taxon>
        <taxon>Sar</taxon>
        <taxon>Stramenopiles</taxon>
        <taxon>Ochrophyta</taxon>
        <taxon>Bacillariophyta</taxon>
        <taxon>Coscinodiscophyceae</taxon>
        <taxon>Thalassiosirophycidae</taxon>
        <taxon>Thalassiosirales</taxon>
        <taxon>Skeletonemataceae</taxon>
        <taxon>Skeletonema</taxon>
        <taxon>Skeletonema marinoi-dohrnii complex</taxon>
    </lineage>
</organism>
<keyword evidence="3" id="KW-1185">Reference proteome</keyword>
<sequence length="70" mass="8028">MLSSAFRTSYILLKTLRTARYVLRRSHLLFCCGGLICKQYSDERAAKYKSEILTCIVANAHFVGKNANRR</sequence>
<dbReference type="Proteomes" id="UP001224775">
    <property type="component" value="Unassembled WGS sequence"/>
</dbReference>
<reference evidence="2" key="1">
    <citation type="submission" date="2023-06" db="EMBL/GenBank/DDBJ databases">
        <title>Survivors Of The Sea: Transcriptome response of Skeletonema marinoi to long-term dormancy.</title>
        <authorList>
            <person name="Pinder M.I.M."/>
            <person name="Kourtchenko O."/>
            <person name="Robertson E.K."/>
            <person name="Larsson T."/>
            <person name="Maumus F."/>
            <person name="Osuna-Cruz C.M."/>
            <person name="Vancaester E."/>
            <person name="Stenow R."/>
            <person name="Vandepoele K."/>
            <person name="Ploug H."/>
            <person name="Bruchert V."/>
            <person name="Godhe A."/>
            <person name="Topel M."/>
        </authorList>
    </citation>
    <scope>NUCLEOTIDE SEQUENCE</scope>
    <source>
        <strain evidence="2">R05AC</strain>
    </source>
</reference>
<evidence type="ECO:0000313" key="1">
    <source>
        <dbReference type="EMBL" id="KAK1736815.1"/>
    </source>
</evidence>
<proteinExistence type="predicted"/>
<comment type="caution">
    <text evidence="2">The sequence shown here is derived from an EMBL/GenBank/DDBJ whole genome shotgun (WGS) entry which is preliminary data.</text>
</comment>
<accession>A0AAD8Y0C2</accession>
<dbReference type="EMBL" id="JATAAI010000027">
    <property type="protein sequence ID" value="KAK1736818.1"/>
    <property type="molecule type" value="Genomic_DNA"/>
</dbReference>
<evidence type="ECO:0000313" key="3">
    <source>
        <dbReference type="Proteomes" id="UP001224775"/>
    </source>
</evidence>
<gene>
    <name evidence="1" type="ORF">QTG54_012260</name>
    <name evidence="2" type="ORF">QTG54_012263</name>
</gene>
<dbReference type="EMBL" id="JATAAI010000027">
    <property type="protein sequence ID" value="KAK1736815.1"/>
    <property type="molecule type" value="Genomic_DNA"/>
</dbReference>
<evidence type="ECO:0000313" key="2">
    <source>
        <dbReference type="EMBL" id="KAK1736818.1"/>
    </source>
</evidence>